<evidence type="ECO:0000313" key="4">
    <source>
        <dbReference type="Proteomes" id="UP000235392"/>
    </source>
</evidence>
<evidence type="ECO:0000256" key="1">
    <source>
        <dbReference type="SAM" id="MobiDB-lite"/>
    </source>
</evidence>
<feature type="region of interest" description="Disordered" evidence="1">
    <location>
        <begin position="94"/>
        <end position="115"/>
    </location>
</feature>
<dbReference type="Proteomes" id="UP000235392">
    <property type="component" value="Unassembled WGS sequence"/>
</dbReference>
<comment type="caution">
    <text evidence="3">The sequence shown here is derived from an EMBL/GenBank/DDBJ whole genome shotgun (WGS) entry which is preliminary data.</text>
</comment>
<name>A0A2N5UWN8_9BASI</name>
<reference evidence="3 4" key="1">
    <citation type="submission" date="2017-11" db="EMBL/GenBank/DDBJ databases">
        <title>De novo assembly and phasing of dikaryotic genomes from two isolates of Puccinia coronata f. sp. avenae, the causal agent of oat crown rust.</title>
        <authorList>
            <person name="Miller M.E."/>
            <person name="Zhang Y."/>
            <person name="Omidvar V."/>
            <person name="Sperschneider J."/>
            <person name="Schwessinger B."/>
            <person name="Raley C."/>
            <person name="Palmer J.M."/>
            <person name="Garnica D."/>
            <person name="Upadhyaya N."/>
            <person name="Rathjen J."/>
            <person name="Taylor J.M."/>
            <person name="Park R.F."/>
            <person name="Dodds P.N."/>
            <person name="Hirsch C.D."/>
            <person name="Kianian S.F."/>
            <person name="Figueroa M."/>
        </authorList>
    </citation>
    <scope>NUCLEOTIDE SEQUENCE [LARGE SCALE GENOMIC DNA]</scope>
    <source>
        <strain evidence="3">12SD80</strain>
    </source>
</reference>
<evidence type="ECO:0000313" key="3">
    <source>
        <dbReference type="EMBL" id="PLW42152.1"/>
    </source>
</evidence>
<evidence type="ECO:0000256" key="2">
    <source>
        <dbReference type="SAM" id="Phobius"/>
    </source>
</evidence>
<dbReference type="EMBL" id="PGCI01000081">
    <property type="protein sequence ID" value="PLW42152.1"/>
    <property type="molecule type" value="Genomic_DNA"/>
</dbReference>
<dbReference type="AlphaFoldDB" id="A0A2N5UWN8"/>
<proteinExistence type="predicted"/>
<feature type="transmembrane region" description="Helical" evidence="2">
    <location>
        <begin position="23"/>
        <end position="48"/>
    </location>
</feature>
<protein>
    <submittedName>
        <fullName evidence="3">Uncharacterized protein</fullName>
    </submittedName>
</protein>
<keyword evidence="2" id="KW-0812">Transmembrane</keyword>
<keyword evidence="2" id="KW-0472">Membrane</keyword>
<gene>
    <name evidence="3" type="ORF">PCASD_05624</name>
</gene>
<feature type="compositionally biased region" description="Basic and acidic residues" evidence="1">
    <location>
        <begin position="94"/>
        <end position="106"/>
    </location>
</feature>
<sequence>MAPTNPLRVPAIRWRVPAKGRRVPAGVCVFGCGCLIFWGILAGTRVFFATPAHSRCAAGTHHRISEPASPPPPIISLISPFLNLTRQLLKWPEHVSDPNKGQKTELTDPPAIQTTKMSITKKNMSKILTLPVQM</sequence>
<organism evidence="3 4">
    <name type="scientific">Puccinia coronata f. sp. avenae</name>
    <dbReference type="NCBI Taxonomy" id="200324"/>
    <lineage>
        <taxon>Eukaryota</taxon>
        <taxon>Fungi</taxon>
        <taxon>Dikarya</taxon>
        <taxon>Basidiomycota</taxon>
        <taxon>Pucciniomycotina</taxon>
        <taxon>Pucciniomycetes</taxon>
        <taxon>Pucciniales</taxon>
        <taxon>Pucciniaceae</taxon>
        <taxon>Puccinia</taxon>
    </lineage>
</organism>
<accession>A0A2N5UWN8</accession>
<keyword evidence="2" id="KW-1133">Transmembrane helix</keyword>